<accession>A0AAW2YMH0</accession>
<dbReference type="Pfam" id="PF00615">
    <property type="entry name" value="RGS"/>
    <property type="match status" value="1"/>
</dbReference>
<gene>
    <name evidence="2" type="ORF">AKO1_005337</name>
</gene>
<dbReference type="EMBL" id="JAOPGA020000288">
    <property type="protein sequence ID" value="KAL0478026.1"/>
    <property type="molecule type" value="Genomic_DNA"/>
</dbReference>
<reference evidence="2 3" key="1">
    <citation type="submission" date="2024-03" db="EMBL/GenBank/DDBJ databases">
        <title>The Acrasis kona genome and developmental transcriptomes reveal deep origins of eukaryotic multicellular pathways.</title>
        <authorList>
            <person name="Sheikh S."/>
            <person name="Fu C.-J."/>
            <person name="Brown M.W."/>
            <person name="Baldauf S.L."/>
        </authorList>
    </citation>
    <scope>NUCLEOTIDE SEQUENCE [LARGE SCALE GENOMIC DNA]</scope>
    <source>
        <strain evidence="2 3">ATCC MYA-3509</strain>
    </source>
</reference>
<evidence type="ECO:0000313" key="2">
    <source>
        <dbReference type="EMBL" id="KAL0478026.1"/>
    </source>
</evidence>
<dbReference type="AlphaFoldDB" id="A0AAW2YMH0"/>
<evidence type="ECO:0000259" key="1">
    <source>
        <dbReference type="PROSITE" id="PS50132"/>
    </source>
</evidence>
<comment type="caution">
    <text evidence="2">The sequence shown here is derived from an EMBL/GenBank/DDBJ whole genome shotgun (WGS) entry which is preliminary data.</text>
</comment>
<keyword evidence="3" id="KW-1185">Reference proteome</keyword>
<name>A0AAW2YMH0_9EUKA</name>
<dbReference type="SUPFAM" id="SSF48097">
    <property type="entry name" value="Regulator of G-protein signaling, RGS"/>
    <property type="match status" value="1"/>
</dbReference>
<sequence length="415" mass="47792">MTVQKPYVSDEYFRTVMTNTGLSVGQLSASHKVMLVFIRNTGCCFCEEAIRDVTHNYIELLKLNTIPVIVHQEKPLIFTRYLDKISDGNPIITNMIRVYDHNDFVRDALEVSGRFPNVIHHPKMFYRAFQLIFVKGYDNSFTGKGEGTGIGRKPAIFFIEKDKVVLEYRHLTYAVRPDYLRILVDPERRGIASDASSTVDTDRSFEPEIYCETLEKKEVEKPLQSTSQNKLNDVQPSAGPMCLCVPNTRAVGACGLNFKKPKLPKECEIFDSDDDLIRVLNNEVCQRYFQLFASKEHSSENVMFYEAVQTKYNRKFTENSKRKGAQEIIVTFFDEKSLLGINASKASKDLIIARLKDEGTPEDLFTDIIKEFKNGVLLDMYTRFQNSKLFEEMTIKYKEHFGTEFERPNCDDIVL</sequence>
<protein>
    <recommendedName>
        <fullName evidence="1">RGS domain-containing protein</fullName>
    </recommendedName>
</protein>
<dbReference type="InterPro" id="IPR016137">
    <property type="entry name" value="RGS"/>
</dbReference>
<dbReference type="SMART" id="SM00315">
    <property type="entry name" value="RGS"/>
    <property type="match status" value="1"/>
</dbReference>
<organism evidence="2 3">
    <name type="scientific">Acrasis kona</name>
    <dbReference type="NCBI Taxonomy" id="1008807"/>
    <lineage>
        <taxon>Eukaryota</taxon>
        <taxon>Discoba</taxon>
        <taxon>Heterolobosea</taxon>
        <taxon>Tetramitia</taxon>
        <taxon>Eutetramitia</taxon>
        <taxon>Acrasidae</taxon>
        <taxon>Acrasis</taxon>
    </lineage>
</organism>
<dbReference type="Proteomes" id="UP001431209">
    <property type="component" value="Unassembled WGS sequence"/>
</dbReference>
<dbReference type="CDD" id="cd07440">
    <property type="entry name" value="RGS"/>
    <property type="match status" value="1"/>
</dbReference>
<dbReference type="PANTHER" id="PTHR10845:SF192">
    <property type="entry name" value="DOUBLE HIT, ISOFORM B"/>
    <property type="match status" value="1"/>
</dbReference>
<proteinExistence type="predicted"/>
<dbReference type="InterPro" id="IPR044926">
    <property type="entry name" value="RGS_subdomain_2"/>
</dbReference>
<dbReference type="Gene3D" id="1.10.167.10">
    <property type="entry name" value="Regulator of G-protein Signalling 4, domain 2"/>
    <property type="match status" value="1"/>
</dbReference>
<feature type="domain" description="RGS" evidence="1">
    <location>
        <begin position="275"/>
        <end position="394"/>
    </location>
</feature>
<dbReference type="InterPro" id="IPR036305">
    <property type="entry name" value="RGS_sf"/>
</dbReference>
<dbReference type="PROSITE" id="PS50132">
    <property type="entry name" value="RGS"/>
    <property type="match status" value="1"/>
</dbReference>
<evidence type="ECO:0000313" key="3">
    <source>
        <dbReference type="Proteomes" id="UP001431209"/>
    </source>
</evidence>
<dbReference type="PANTHER" id="PTHR10845">
    <property type="entry name" value="REGULATOR OF G PROTEIN SIGNALING"/>
    <property type="match status" value="1"/>
</dbReference>